<dbReference type="NCBIfam" id="TIGR04178">
    <property type="entry name" value="exo_archaeo"/>
    <property type="match status" value="1"/>
</dbReference>
<dbReference type="EMBL" id="VNHC01000002">
    <property type="protein sequence ID" value="TVV27200.1"/>
    <property type="molecule type" value="Genomic_DNA"/>
</dbReference>
<organism evidence="9 11">
    <name type="scientific">Weissella cibaria</name>
    <dbReference type="NCBI Taxonomy" id="137591"/>
    <lineage>
        <taxon>Bacteria</taxon>
        <taxon>Bacillati</taxon>
        <taxon>Bacillota</taxon>
        <taxon>Bacilli</taxon>
        <taxon>Lactobacillales</taxon>
        <taxon>Lactobacillaceae</taxon>
        <taxon>Weissella</taxon>
    </lineage>
</organism>
<evidence type="ECO:0000256" key="6">
    <source>
        <dbReference type="ARBA" id="ARBA00022989"/>
    </source>
</evidence>
<evidence type="ECO:0000256" key="1">
    <source>
        <dbReference type="ARBA" id="ARBA00004651"/>
    </source>
</evidence>
<gene>
    <name evidence="10" type="primary">xrtG</name>
    <name evidence="9" type="ORF">B9D04_02005</name>
    <name evidence="10" type="ORF">FO435_04575</name>
</gene>
<evidence type="ECO:0000256" key="7">
    <source>
        <dbReference type="ARBA" id="ARBA00023136"/>
    </source>
</evidence>
<dbReference type="NCBIfam" id="TIGR03110">
    <property type="entry name" value="exosort_Gpos"/>
    <property type="match status" value="1"/>
</dbReference>
<accession>A0A1X4JN86</accession>
<evidence type="ECO:0000256" key="3">
    <source>
        <dbReference type="ARBA" id="ARBA00022670"/>
    </source>
</evidence>
<evidence type="ECO:0000256" key="5">
    <source>
        <dbReference type="ARBA" id="ARBA00022801"/>
    </source>
</evidence>
<evidence type="ECO:0000313" key="10">
    <source>
        <dbReference type="EMBL" id="TVV27200.1"/>
    </source>
</evidence>
<sequence length="199" mass="22129">MFWLIVLLGGAWLYVLSVLKRIGWSAAYVVLGVVGTFFIIISLANNNVISFLMRLNTSGAGVVGMLTGFYTVAPTLGIIHIVSGQSAINLFITYECSALIELAAYIALVLFFPFFKNLQQRLKLLGFGVIYLLLANMLRLTVTALIIHFLGLPSLIWAHVIVGRLIFYVLTIILYFYVFTRSQVLHIKIGRFDFKTGGA</sequence>
<keyword evidence="4 8" id="KW-0812">Transmembrane</keyword>
<evidence type="ECO:0000313" key="9">
    <source>
        <dbReference type="EMBL" id="OSP90148.1"/>
    </source>
</evidence>
<evidence type="ECO:0000313" key="12">
    <source>
        <dbReference type="Proteomes" id="UP000320012"/>
    </source>
</evidence>
<dbReference type="InterPro" id="IPR026392">
    <property type="entry name" value="Exo/Archaeosortase_dom"/>
</dbReference>
<dbReference type="InterPro" id="IPR017541">
    <property type="entry name" value="Exosort-XrtG"/>
</dbReference>
<feature type="transmembrane region" description="Helical" evidence="8">
    <location>
        <begin position="27"/>
        <end position="48"/>
    </location>
</feature>
<comment type="caution">
    <text evidence="9">The sequence shown here is derived from an EMBL/GenBank/DDBJ whole genome shotgun (WGS) entry which is preliminary data.</text>
</comment>
<comment type="subcellular location">
    <subcellularLocation>
        <location evidence="1">Cell membrane</location>
        <topology evidence="1">Multi-pass membrane protein</topology>
    </subcellularLocation>
</comment>
<evidence type="ECO:0000256" key="4">
    <source>
        <dbReference type="ARBA" id="ARBA00022692"/>
    </source>
</evidence>
<reference evidence="10 12" key="2">
    <citation type="submission" date="2019-07" db="EMBL/GenBank/DDBJ databases">
        <title>Genome sequence of Weissella cibaria GK1.</title>
        <authorList>
            <person name="Choi H.-J."/>
        </authorList>
    </citation>
    <scope>NUCLEOTIDE SEQUENCE [LARGE SCALE GENOMIC DNA]</scope>
    <source>
        <strain evidence="10 12">GK1</strain>
    </source>
</reference>
<feature type="transmembrane region" description="Helical" evidence="8">
    <location>
        <begin position="156"/>
        <end position="178"/>
    </location>
</feature>
<dbReference type="Proteomes" id="UP000320012">
    <property type="component" value="Unassembled WGS sequence"/>
</dbReference>
<evidence type="ECO:0000313" key="11">
    <source>
        <dbReference type="Proteomes" id="UP000193588"/>
    </source>
</evidence>
<dbReference type="AlphaFoldDB" id="A0A1X4JN86"/>
<dbReference type="Proteomes" id="UP000193588">
    <property type="component" value="Unassembled WGS sequence"/>
</dbReference>
<keyword evidence="5" id="KW-0378">Hydrolase</keyword>
<keyword evidence="3" id="KW-0645">Protease</keyword>
<evidence type="ECO:0000256" key="2">
    <source>
        <dbReference type="ARBA" id="ARBA00022475"/>
    </source>
</evidence>
<feature type="transmembrane region" description="Helical" evidence="8">
    <location>
        <begin position="88"/>
        <end position="112"/>
    </location>
</feature>
<proteinExistence type="predicted"/>
<dbReference type="OrthoDB" id="1915311at2"/>
<keyword evidence="2" id="KW-1003">Cell membrane</keyword>
<dbReference type="RefSeq" id="WP_062358614.1">
    <property type="nucleotide sequence ID" value="NZ_CABJFA010000001.1"/>
</dbReference>
<dbReference type="EMBL" id="NDXJ01000003">
    <property type="protein sequence ID" value="OSP90148.1"/>
    <property type="molecule type" value="Genomic_DNA"/>
</dbReference>
<keyword evidence="7 8" id="KW-0472">Membrane</keyword>
<name>A0A1X4JN86_9LACO</name>
<protein>
    <submittedName>
        <fullName evidence="9">Exosortase family protein XrtG</fullName>
    </submittedName>
</protein>
<dbReference type="GO" id="GO:0006508">
    <property type="term" value="P:proteolysis"/>
    <property type="evidence" value="ECO:0007669"/>
    <property type="project" value="UniProtKB-KW"/>
</dbReference>
<feature type="transmembrane region" description="Helical" evidence="8">
    <location>
        <begin position="60"/>
        <end position="82"/>
    </location>
</feature>
<reference evidence="9 11" key="1">
    <citation type="submission" date="2017-04" db="EMBL/GenBank/DDBJ databases">
        <title>The genome sequence of Weissella cibaria isolated from wild Drosophila.</title>
        <authorList>
            <person name="Ricks N.J."/>
            <person name="Carroll C."/>
            <person name="Walters A."/>
            <person name="Newell P.D."/>
            <person name="Chaston J.M."/>
        </authorList>
    </citation>
    <scope>NUCLEOTIDE SEQUENCE [LARGE SCALE GENOMIC DNA]</scope>
    <source>
        <strain evidence="9 11">DmW_103</strain>
    </source>
</reference>
<evidence type="ECO:0000256" key="8">
    <source>
        <dbReference type="SAM" id="Phobius"/>
    </source>
</evidence>
<dbReference type="GO" id="GO:0008233">
    <property type="term" value="F:peptidase activity"/>
    <property type="evidence" value="ECO:0007669"/>
    <property type="project" value="UniProtKB-KW"/>
</dbReference>
<dbReference type="GO" id="GO:0005886">
    <property type="term" value="C:plasma membrane"/>
    <property type="evidence" value="ECO:0007669"/>
    <property type="project" value="UniProtKB-SubCell"/>
</dbReference>
<feature type="transmembrane region" description="Helical" evidence="8">
    <location>
        <begin position="124"/>
        <end position="150"/>
    </location>
</feature>
<keyword evidence="6 8" id="KW-1133">Transmembrane helix</keyword>